<dbReference type="Gene3D" id="3.30.930.10">
    <property type="entry name" value="Bira Bifunctional Protein, Domain 2"/>
    <property type="match status" value="1"/>
</dbReference>
<comment type="caution">
    <text evidence="2">The sequence shown here is derived from an EMBL/GenBank/DDBJ whole genome shotgun (WGS) entry which is preliminary data.</text>
</comment>
<sequence>MYLFNLGMLPDQDSMLIFHALARIGQEALVIVSPQIPLASVGYFQDAEQEVDLDYCRESALPVMRREVGGGATYLDKNQIFYQIIMRSDNPVAPRKIADIYQWFSQAPVRTYSRFGIETDFRPINDIVTKEGRKIAGEGGGDIGKCLVFVGGILMDFDYERMAKLLKVPDEKFRDKVYKTMEENLTTMRRELGEPPPRSEIVRVLIEEFRKLLGPLEPATITSSLRQKMDELNGVMGTDEFLLMKRHHTPTSVKIREGVELHYGMHKARGGLIRTVQEVAEERIKEIGISGDFTFYPKRSLSELEDDLRETVRREGELIPKIDDFYERKRVESPGVDSEDFIKAMNIKE</sequence>
<dbReference type="PATRIC" id="fig|1703770.3.peg.1437"/>
<dbReference type="STRING" id="1703770.AMJ39_06700"/>
<dbReference type="InterPro" id="IPR004143">
    <property type="entry name" value="BPL_LPL_catalytic"/>
</dbReference>
<dbReference type="PANTHER" id="PTHR43679">
    <property type="entry name" value="OCTANOYLTRANSFERASE LIPM-RELATED"/>
    <property type="match status" value="1"/>
</dbReference>
<dbReference type="PROSITE" id="PS51733">
    <property type="entry name" value="BPL_LPL_CATALYTIC"/>
    <property type="match status" value="1"/>
</dbReference>
<dbReference type="InterPro" id="IPR050664">
    <property type="entry name" value="Octanoyltrans_LipM/LipL"/>
</dbReference>
<gene>
    <name evidence="2" type="ORF">AMJ39_06700</name>
</gene>
<dbReference type="SUPFAM" id="SSF55681">
    <property type="entry name" value="Class II aaRS and biotin synthetases"/>
    <property type="match status" value="1"/>
</dbReference>
<dbReference type="EMBL" id="LIZS01000039">
    <property type="protein sequence ID" value="KPJ52850.1"/>
    <property type="molecule type" value="Genomic_DNA"/>
</dbReference>
<accession>A0A0S7WRR5</accession>
<dbReference type="AlphaFoldDB" id="A0A0S7WRR5"/>
<evidence type="ECO:0000259" key="1">
    <source>
        <dbReference type="PROSITE" id="PS51733"/>
    </source>
</evidence>
<dbReference type="InterPro" id="IPR045864">
    <property type="entry name" value="aa-tRNA-synth_II/BPL/LPL"/>
</dbReference>
<organism evidence="2 3">
    <name type="scientific">candidate division TA06 bacterium DG_24</name>
    <dbReference type="NCBI Taxonomy" id="1703770"/>
    <lineage>
        <taxon>Bacteria</taxon>
        <taxon>Bacteria division TA06</taxon>
    </lineage>
</organism>
<dbReference type="Pfam" id="PF21948">
    <property type="entry name" value="LplA-B_cat"/>
    <property type="match status" value="1"/>
</dbReference>
<dbReference type="Proteomes" id="UP000052008">
    <property type="component" value="Unassembled WGS sequence"/>
</dbReference>
<evidence type="ECO:0000313" key="2">
    <source>
        <dbReference type="EMBL" id="KPJ52850.1"/>
    </source>
</evidence>
<dbReference type="PANTHER" id="PTHR43679:SF2">
    <property type="entry name" value="OCTANOYL-[GCVH]:PROTEIN N-OCTANOYLTRANSFERASE"/>
    <property type="match status" value="1"/>
</dbReference>
<dbReference type="Gene3D" id="3.30.390.50">
    <property type="entry name" value="CO dehydrogenase flavoprotein, C-terminal domain"/>
    <property type="match status" value="1"/>
</dbReference>
<reference evidence="2 3" key="1">
    <citation type="journal article" date="2015" name="Microbiome">
        <title>Genomic resolution of linkages in carbon, nitrogen, and sulfur cycling among widespread estuary sediment bacteria.</title>
        <authorList>
            <person name="Baker B.J."/>
            <person name="Lazar C.S."/>
            <person name="Teske A.P."/>
            <person name="Dick G.J."/>
        </authorList>
    </citation>
    <scope>NUCLEOTIDE SEQUENCE [LARGE SCALE GENOMIC DNA]</scope>
    <source>
        <strain evidence="2">DG_24</strain>
    </source>
</reference>
<protein>
    <recommendedName>
        <fullName evidence="1">BPL/LPL catalytic domain-containing protein</fullName>
    </recommendedName>
</protein>
<feature type="domain" description="BPL/LPL catalytic" evidence="1">
    <location>
        <begin position="23"/>
        <end position="217"/>
    </location>
</feature>
<name>A0A0S7WRR5_UNCT6</name>
<evidence type="ECO:0000313" key="3">
    <source>
        <dbReference type="Proteomes" id="UP000052008"/>
    </source>
</evidence>
<proteinExistence type="predicted"/>